<dbReference type="PIRSF" id="PIRSF000451">
    <property type="entry name" value="PKS_III"/>
    <property type="match status" value="1"/>
</dbReference>
<dbReference type="PANTHER" id="PTHR11877:SF46">
    <property type="entry name" value="TYPE III POLYKETIDE SYNTHASE A"/>
    <property type="match status" value="1"/>
</dbReference>
<dbReference type="Proteomes" id="UP001585080">
    <property type="component" value="Unassembled WGS sequence"/>
</dbReference>
<dbReference type="InterPro" id="IPR012328">
    <property type="entry name" value="Chalcone/stilbene_synt_C"/>
</dbReference>
<accession>A0ABV5E359</accession>
<reference evidence="5 6" key="1">
    <citation type="submission" date="2024-01" db="EMBL/GenBank/DDBJ databases">
        <title>Genome mining of biosynthetic gene clusters to explore secondary metabolites of Streptomyces sp.</title>
        <authorList>
            <person name="Baig A."/>
            <person name="Ajitkumar Shintre N."/>
            <person name="Kumar H."/>
            <person name="Anbarasu A."/>
            <person name="Ramaiah S."/>
        </authorList>
    </citation>
    <scope>NUCLEOTIDE SEQUENCE [LARGE SCALE GENOMIC DNA]</scope>
    <source>
        <strain evidence="5 6">A57</strain>
    </source>
</reference>
<organism evidence="5 6">
    <name type="scientific">Streptomyces broussonetiae</name>
    <dbReference type="NCBI Taxonomy" id="2686304"/>
    <lineage>
        <taxon>Bacteria</taxon>
        <taxon>Bacillati</taxon>
        <taxon>Actinomycetota</taxon>
        <taxon>Actinomycetes</taxon>
        <taxon>Kitasatosporales</taxon>
        <taxon>Streptomycetaceae</taxon>
        <taxon>Streptomyces</taxon>
    </lineage>
</organism>
<evidence type="ECO:0000256" key="2">
    <source>
        <dbReference type="ARBA" id="ARBA00022679"/>
    </source>
</evidence>
<evidence type="ECO:0000259" key="4">
    <source>
        <dbReference type="Pfam" id="PF02797"/>
    </source>
</evidence>
<dbReference type="Pfam" id="PF02797">
    <property type="entry name" value="Chal_sti_synt_C"/>
    <property type="match status" value="1"/>
</dbReference>
<dbReference type="RefSeq" id="WP_376730352.1">
    <property type="nucleotide sequence ID" value="NZ_JAYMRP010000001.1"/>
</dbReference>
<evidence type="ECO:0000313" key="5">
    <source>
        <dbReference type="EMBL" id="MFB8771285.1"/>
    </source>
</evidence>
<dbReference type="SUPFAM" id="SSF53901">
    <property type="entry name" value="Thiolase-like"/>
    <property type="match status" value="2"/>
</dbReference>
<gene>
    <name evidence="5" type="ORF">VSS16_00760</name>
</gene>
<evidence type="ECO:0000259" key="3">
    <source>
        <dbReference type="Pfam" id="PF00195"/>
    </source>
</evidence>
<sequence length="362" mass="38667">MQLEEKLAPVRHGLRAAARPVITGSSHSFPGTRSSQEELWQDFFLEHYDGYPLARRIFENSGISARSTAVDPRHERAVSDWSTGQRMERYIAEAVPLGLRTVTDALDSAGLAPQDVGLLAVASCTGYTTPGLDLRLADELGMSSRVQRLFIGHMGCYAAVPSLGAVSDFVASRGRPAVLLCLELTSLHVQPPTRDMEQIVAHALFADAAAAVVLEPDAGSGYEVVDVVAVTDHSTAGLMSWQITDLGFKMGLSPKVPDVLAQHVGEVVRDQLLAPHGLTPEEVTGWAVHPGGKRILEVVGERLALPDGALDASYEVLDECGNCSSPTVLMVLQKLPDNDGPVVAMAFGPGLTLYAALLRRSS</sequence>
<comment type="similarity">
    <text evidence="1">Belongs to the thiolase-like superfamily. Chalcone/stilbene synthases family.</text>
</comment>
<evidence type="ECO:0000256" key="1">
    <source>
        <dbReference type="ARBA" id="ARBA00005531"/>
    </source>
</evidence>
<protein>
    <submittedName>
        <fullName evidence="5">3-oxoacyl-[acyl-carrier-protein] synthase III C-terminal domain-containing protein</fullName>
    </submittedName>
</protein>
<evidence type="ECO:0000313" key="6">
    <source>
        <dbReference type="Proteomes" id="UP001585080"/>
    </source>
</evidence>
<keyword evidence="6" id="KW-1185">Reference proteome</keyword>
<comment type="caution">
    <text evidence="5">The sequence shown here is derived from an EMBL/GenBank/DDBJ whole genome shotgun (WGS) entry which is preliminary data.</text>
</comment>
<dbReference type="InterPro" id="IPR016039">
    <property type="entry name" value="Thiolase-like"/>
</dbReference>
<proteinExistence type="inferred from homology"/>
<feature type="domain" description="Chalcone/stilbene synthase C-terminal" evidence="4">
    <location>
        <begin position="235"/>
        <end position="359"/>
    </location>
</feature>
<dbReference type="Gene3D" id="3.40.47.10">
    <property type="match status" value="2"/>
</dbReference>
<dbReference type="InterPro" id="IPR011141">
    <property type="entry name" value="Polyketide_synthase_type-III"/>
</dbReference>
<feature type="domain" description="Chalcone/stilbene synthase N-terminal" evidence="3">
    <location>
        <begin position="82"/>
        <end position="215"/>
    </location>
</feature>
<dbReference type="EMBL" id="JAYMRP010000001">
    <property type="protein sequence ID" value="MFB8771285.1"/>
    <property type="molecule type" value="Genomic_DNA"/>
</dbReference>
<dbReference type="InterPro" id="IPR001099">
    <property type="entry name" value="Chalcone/stilbene_synt_N"/>
</dbReference>
<name>A0ABV5E359_9ACTN</name>
<keyword evidence="2" id="KW-0808">Transferase</keyword>
<dbReference type="Pfam" id="PF00195">
    <property type="entry name" value="Chal_sti_synt_N"/>
    <property type="match status" value="1"/>
</dbReference>
<dbReference type="PANTHER" id="PTHR11877">
    <property type="entry name" value="HYDROXYMETHYLGLUTARYL-COA SYNTHASE"/>
    <property type="match status" value="1"/>
</dbReference>